<proteinExistence type="predicted"/>
<name>A0A5C8FTV7_9SPIR</name>
<dbReference type="CDD" id="cd00085">
    <property type="entry name" value="HNHc"/>
    <property type="match status" value="1"/>
</dbReference>
<keyword evidence="2" id="KW-0255">Endonuclease</keyword>
<dbReference type="GO" id="GO:0004519">
    <property type="term" value="F:endonuclease activity"/>
    <property type="evidence" value="ECO:0007669"/>
    <property type="project" value="UniProtKB-KW"/>
</dbReference>
<comment type="caution">
    <text evidence="2">The sequence shown here is derived from an EMBL/GenBank/DDBJ whole genome shotgun (WGS) entry which is preliminary data.</text>
</comment>
<dbReference type="Proteomes" id="UP000322307">
    <property type="component" value="Unassembled WGS sequence"/>
</dbReference>
<keyword evidence="2" id="KW-0540">Nuclease</keyword>
<dbReference type="Pfam" id="PF14279">
    <property type="entry name" value="HNH_5"/>
    <property type="match status" value="1"/>
</dbReference>
<dbReference type="EMBL" id="SAYE01000003">
    <property type="protein sequence ID" value="TXJ53074.1"/>
    <property type="molecule type" value="Genomic_DNA"/>
</dbReference>
<dbReference type="RefSeq" id="WP_147717401.1">
    <property type="nucleotide sequence ID" value="NZ_SAYE01000003.1"/>
</dbReference>
<evidence type="ECO:0000313" key="2">
    <source>
        <dbReference type="EMBL" id="TXJ53074.1"/>
    </source>
</evidence>
<dbReference type="AlphaFoldDB" id="A0A5C8FTV7"/>
<feature type="domain" description="HNH endonuclease 5" evidence="1">
    <location>
        <begin position="4"/>
        <end position="56"/>
    </location>
</feature>
<gene>
    <name evidence="2" type="ORF">EPJ84_01710</name>
</gene>
<protein>
    <submittedName>
        <fullName evidence="2">HNH endonuclease</fullName>
    </submittedName>
</protein>
<evidence type="ECO:0000313" key="3">
    <source>
        <dbReference type="Proteomes" id="UP000322307"/>
    </source>
</evidence>
<dbReference type="Gene3D" id="1.10.30.50">
    <property type="match status" value="1"/>
</dbReference>
<accession>A0A5C8FTV7</accession>
<dbReference type="InterPro" id="IPR029471">
    <property type="entry name" value="HNH_5"/>
</dbReference>
<evidence type="ECO:0000259" key="1">
    <source>
        <dbReference type="Pfam" id="PF14279"/>
    </source>
</evidence>
<dbReference type="InterPro" id="IPR003615">
    <property type="entry name" value="HNH_nuc"/>
</dbReference>
<organism evidence="2 3">
    <name type="scientific">Brachyspira aalborgi</name>
    <dbReference type="NCBI Taxonomy" id="29522"/>
    <lineage>
        <taxon>Bacteria</taxon>
        <taxon>Pseudomonadati</taxon>
        <taxon>Spirochaetota</taxon>
        <taxon>Spirochaetia</taxon>
        <taxon>Brachyspirales</taxon>
        <taxon>Brachyspiraceae</taxon>
        <taxon>Brachyspira</taxon>
    </lineage>
</organism>
<keyword evidence="2" id="KW-0378">Hydrolase</keyword>
<sequence length="128" mass="14838">MKKCYICGEELTKENASVEHIIPNAIGGKLKSKELICKKCNSKLGHSMDKELAEQLDFFSNFLNINRDRGKPNNIIFIEKETNMEYIRKANGDFLPKKDVEVKKEIMDNGKIRFHISSTNKKKYLKKN</sequence>
<reference evidence="2 3" key="1">
    <citation type="journal article" date="1992" name="Lakartidningen">
        <title>[Penicillin V and not amoxicillin is the first choice preparation in acute otitis].</title>
        <authorList>
            <person name="Kamme C."/>
            <person name="Lundgren K."/>
            <person name="Prellner K."/>
        </authorList>
    </citation>
    <scope>NUCLEOTIDE SEQUENCE [LARGE SCALE GENOMIC DNA]</scope>
    <source>
        <strain evidence="2 3">PC3939II</strain>
    </source>
</reference>